<reference evidence="2 3" key="1">
    <citation type="submission" date="2020-10" db="EMBL/GenBank/DDBJ databases">
        <title>Complete genome of Cruoricapor ignavus strain M1214 isolated from the blood culture of a febrile patient.</title>
        <authorList>
            <person name="Guglielmino C.J.D."/>
        </authorList>
    </citation>
    <scope>NUCLEOTIDE SEQUENCE [LARGE SCALE GENOMIC DNA]</scope>
    <source>
        <strain evidence="2 3">M1214</strain>
    </source>
</reference>
<dbReference type="Pfam" id="PF01863">
    <property type="entry name" value="YgjP-like"/>
    <property type="match status" value="1"/>
</dbReference>
<sequence>MTVDYGKIEINFNLEFADRKTLGIKVYPDASVKVIAPLETKKEEVVEKVKSKAKWILKQQKKYESFQPGIPARIYKNGETHLYLGRQYLLKIEKADVVAVKLYRGKMMVYTPKTSSETVEKIVKNWYREKAISLFDIVLENKLPLFSKYEIIKPEIVVRWMEKRWGSCTRNGKITLNPEMIKAPKACIEYVMVHELCHLVHHNHTRNFYDLQSKILPDWERWKERLEMILA</sequence>
<proteinExistence type="predicted"/>
<protein>
    <submittedName>
        <fullName evidence="2">M48 family metallopeptidase</fullName>
    </submittedName>
</protein>
<name>A0A7M1T2S7_9FLAO</name>
<feature type="domain" description="YgjP-like metallopeptidase" evidence="1">
    <location>
        <begin position="20"/>
        <end position="227"/>
    </location>
</feature>
<accession>A0A7M1T2S7</accession>
<dbReference type="InterPro" id="IPR053136">
    <property type="entry name" value="UTP_pyrophosphatase-like"/>
</dbReference>
<gene>
    <name evidence="2" type="ORF">IMZ16_00970</name>
</gene>
<dbReference type="Gene3D" id="3.30.2010.10">
    <property type="entry name" value="Metalloproteases ('zincins'), catalytic domain"/>
    <property type="match status" value="1"/>
</dbReference>
<dbReference type="RefSeq" id="WP_193440122.1">
    <property type="nucleotide sequence ID" value="NZ_CP063145.1"/>
</dbReference>
<dbReference type="PANTHER" id="PTHR30399">
    <property type="entry name" value="UNCHARACTERIZED PROTEIN YGJP"/>
    <property type="match status" value="1"/>
</dbReference>
<dbReference type="KEGG" id="civ:IMZ16_00970"/>
<evidence type="ECO:0000259" key="1">
    <source>
        <dbReference type="Pfam" id="PF01863"/>
    </source>
</evidence>
<organism evidence="2 3">
    <name type="scientific">Cruoricaptor ignavus</name>
    <dbReference type="NCBI Taxonomy" id="1118202"/>
    <lineage>
        <taxon>Bacteria</taxon>
        <taxon>Pseudomonadati</taxon>
        <taxon>Bacteroidota</taxon>
        <taxon>Flavobacteriia</taxon>
        <taxon>Flavobacteriales</taxon>
        <taxon>Weeksellaceae</taxon>
        <taxon>Cruoricaptor</taxon>
    </lineage>
</organism>
<dbReference type="Proteomes" id="UP000593605">
    <property type="component" value="Chromosome"/>
</dbReference>
<dbReference type="EMBL" id="CP063145">
    <property type="protein sequence ID" value="QOR74051.1"/>
    <property type="molecule type" value="Genomic_DNA"/>
</dbReference>
<dbReference type="AlphaFoldDB" id="A0A7M1T2S7"/>
<dbReference type="InterPro" id="IPR002725">
    <property type="entry name" value="YgjP-like_metallopeptidase"/>
</dbReference>
<evidence type="ECO:0000313" key="2">
    <source>
        <dbReference type="EMBL" id="QOR74051.1"/>
    </source>
</evidence>
<dbReference type="PANTHER" id="PTHR30399:SF1">
    <property type="entry name" value="UTP PYROPHOSPHATASE"/>
    <property type="match status" value="1"/>
</dbReference>
<dbReference type="CDD" id="cd07344">
    <property type="entry name" value="M48_yhfN_like"/>
    <property type="match status" value="1"/>
</dbReference>
<evidence type="ECO:0000313" key="3">
    <source>
        <dbReference type="Proteomes" id="UP000593605"/>
    </source>
</evidence>